<organism evidence="4">
    <name type="scientific">Arcella intermedia</name>
    <dbReference type="NCBI Taxonomy" id="1963864"/>
    <lineage>
        <taxon>Eukaryota</taxon>
        <taxon>Amoebozoa</taxon>
        <taxon>Tubulinea</taxon>
        <taxon>Elardia</taxon>
        <taxon>Arcellinida</taxon>
        <taxon>Sphaerothecina</taxon>
        <taxon>Arcellidae</taxon>
        <taxon>Arcella</taxon>
    </lineage>
</organism>
<dbReference type="FunFam" id="2.40.30.70:FF:000003">
    <property type="entry name" value="tRNA (Adenine(37)-N6)-methyltransferase isoform A"/>
    <property type="match status" value="1"/>
</dbReference>
<dbReference type="Gene3D" id="2.40.30.70">
    <property type="entry name" value="YaeB-like"/>
    <property type="match status" value="1"/>
</dbReference>
<reference evidence="4" key="1">
    <citation type="journal article" date="2020" name="J. Eukaryot. Microbiol.">
        <title>De novo Sequencing, Assembly and Annotation of the Transcriptome for the Free-Living Testate Amoeba Arcella intermedia.</title>
        <authorList>
            <person name="Ribeiro G.M."/>
            <person name="Porfirio-Sousa A.L."/>
            <person name="Maurer-Alcala X.X."/>
            <person name="Katz L.A."/>
            <person name="Lahr D.J.G."/>
        </authorList>
    </citation>
    <scope>NUCLEOTIDE SEQUENCE</scope>
</reference>
<comment type="similarity">
    <text evidence="2">Belongs to the tRNA methyltransferase O family.</text>
</comment>
<evidence type="ECO:0000313" key="4">
    <source>
        <dbReference type="EMBL" id="NDV34174.1"/>
    </source>
</evidence>
<name>A0A6B2LB12_9EUKA</name>
<dbReference type="InterPro" id="IPR023370">
    <property type="entry name" value="TrmO-like_N"/>
</dbReference>
<sequence>MIALVCLLCSVVAYYHFKCTSLQADLKKTQQLRLEERTGRINAEIKNRQDKLSNEEKGEGVGQIGVRPIGMLRSCFNQRNGTPRNSGCVPSARGVLKLRKDVPYTSLEGLEGFSHVWLIGWFHENTNASKEGKIKAKISPPRLGGAKVGLFSTRTPHRPNPISLTVVKLDKIEKNCVYLSGVDMIDDTPILDIKPYIPSYDSLSSAQVPTWILDPPVKPSHWEIHIGGEFDGIIDEHIRGSVLYQNDRKAFLDFVQEVLVIDLRSQHRRDKMNANLLLNTHSVTLDGLTIQFQITDQSLTVTNISNIK</sequence>
<dbReference type="PANTHER" id="PTHR12818:SF0">
    <property type="entry name" value="TRNA (ADENINE(37)-N6)-METHYLTRANSFERASE"/>
    <property type="match status" value="1"/>
</dbReference>
<protein>
    <recommendedName>
        <fullName evidence="3">TsaA-like domain-containing protein</fullName>
    </recommendedName>
</protein>
<dbReference type="NCBIfam" id="TIGR00104">
    <property type="entry name" value="tRNA_TsaA"/>
    <property type="match status" value="1"/>
</dbReference>
<dbReference type="InterPro" id="IPR036413">
    <property type="entry name" value="YaeB-like_sf"/>
</dbReference>
<accession>A0A6B2LB12</accession>
<dbReference type="EMBL" id="GIBP01005205">
    <property type="protein sequence ID" value="NDV34174.1"/>
    <property type="molecule type" value="Transcribed_RNA"/>
</dbReference>
<keyword evidence="1" id="KW-0949">S-adenosyl-L-methionine</keyword>
<evidence type="ECO:0000259" key="3">
    <source>
        <dbReference type="PROSITE" id="PS51668"/>
    </source>
</evidence>
<dbReference type="Pfam" id="PF01980">
    <property type="entry name" value="TrmO_N"/>
    <property type="match status" value="1"/>
</dbReference>
<dbReference type="CDD" id="cd09281">
    <property type="entry name" value="UPF0066"/>
    <property type="match status" value="1"/>
</dbReference>
<proteinExistence type="inferred from homology"/>
<dbReference type="SUPFAM" id="SSF118196">
    <property type="entry name" value="YaeB-like"/>
    <property type="match status" value="1"/>
</dbReference>
<dbReference type="InterPro" id="IPR036414">
    <property type="entry name" value="YaeB_N_sf"/>
</dbReference>
<dbReference type="InterPro" id="IPR040372">
    <property type="entry name" value="YaeB-like"/>
</dbReference>
<feature type="domain" description="TsaA-like" evidence="3">
    <location>
        <begin position="66"/>
        <end position="205"/>
    </location>
</feature>
<evidence type="ECO:0000256" key="2">
    <source>
        <dbReference type="ARBA" id="ARBA00033753"/>
    </source>
</evidence>
<dbReference type="PROSITE" id="PS51668">
    <property type="entry name" value="TSAA_2"/>
    <property type="match status" value="1"/>
</dbReference>
<dbReference type="PANTHER" id="PTHR12818">
    <property type="entry name" value="TRNA (ADENINE(37)-N6)-METHYLTRANSFERASE"/>
    <property type="match status" value="1"/>
</dbReference>
<evidence type="ECO:0000256" key="1">
    <source>
        <dbReference type="ARBA" id="ARBA00022691"/>
    </source>
</evidence>
<dbReference type="AlphaFoldDB" id="A0A6B2LB12"/>